<accession>A0A8H7ZYT7</accession>
<reference evidence="1 2" key="1">
    <citation type="journal article" name="Sci. Rep.">
        <title>Genome-scale phylogenetic analyses confirm Olpidium as the closest living zoosporic fungus to the non-flagellated, terrestrial fungi.</title>
        <authorList>
            <person name="Chang Y."/>
            <person name="Rochon D."/>
            <person name="Sekimoto S."/>
            <person name="Wang Y."/>
            <person name="Chovatia M."/>
            <person name="Sandor L."/>
            <person name="Salamov A."/>
            <person name="Grigoriev I.V."/>
            <person name="Stajich J.E."/>
            <person name="Spatafora J.W."/>
        </authorList>
    </citation>
    <scope>NUCLEOTIDE SEQUENCE [LARGE SCALE GENOMIC DNA]</scope>
    <source>
        <strain evidence="1">S191</strain>
    </source>
</reference>
<protein>
    <submittedName>
        <fullName evidence="1">Uncharacterized protein</fullName>
    </submittedName>
</protein>
<dbReference type="CDD" id="cd09272">
    <property type="entry name" value="RNase_HI_RT_Ty1"/>
    <property type="match status" value="1"/>
</dbReference>
<dbReference type="AlphaFoldDB" id="A0A8H7ZYT7"/>
<comment type="caution">
    <text evidence="1">The sequence shown here is derived from an EMBL/GenBank/DDBJ whole genome shotgun (WGS) entry which is preliminary data.</text>
</comment>
<dbReference type="EMBL" id="JAEFCI010003066">
    <property type="protein sequence ID" value="KAG5461835.1"/>
    <property type="molecule type" value="Genomic_DNA"/>
</dbReference>
<evidence type="ECO:0000313" key="2">
    <source>
        <dbReference type="Proteomes" id="UP000673691"/>
    </source>
</evidence>
<name>A0A8H7ZYT7_9FUNG</name>
<gene>
    <name evidence="1" type="ORF">BJ554DRAFT_5915</name>
</gene>
<keyword evidence="2" id="KW-1185">Reference proteome</keyword>
<sequence>MTAFCDADWADCRTTRASTSGLLSVKAQTTLRIDNNGAAELAGDAKTSRRSKHIDIKYHHLRWSVAKGTIKIERVSSAENPADIFTKPLDRLKFEKFRGHIGMRERTPRKGTPHECGTTMGTVRLVRRGVENKGAK</sequence>
<organism evidence="1 2">
    <name type="scientific">Olpidium bornovanus</name>
    <dbReference type="NCBI Taxonomy" id="278681"/>
    <lineage>
        <taxon>Eukaryota</taxon>
        <taxon>Fungi</taxon>
        <taxon>Fungi incertae sedis</taxon>
        <taxon>Olpidiomycota</taxon>
        <taxon>Olpidiomycotina</taxon>
        <taxon>Olpidiomycetes</taxon>
        <taxon>Olpidiales</taxon>
        <taxon>Olpidiaceae</taxon>
        <taxon>Olpidium</taxon>
    </lineage>
</organism>
<proteinExistence type="predicted"/>
<dbReference type="Proteomes" id="UP000673691">
    <property type="component" value="Unassembled WGS sequence"/>
</dbReference>
<dbReference type="OrthoDB" id="3344688at2759"/>
<evidence type="ECO:0000313" key="1">
    <source>
        <dbReference type="EMBL" id="KAG5461835.1"/>
    </source>
</evidence>